<name>A0A0F8ZDE2_9ZZZZ</name>
<sequence length="144" mass="15353">MPRKPAQPPSDDRSSCDGSVDDLIRGPQYALPQAEKDAQLLSILRPLCRQVAGQCEPYARFLQRFGGDVDAWRTVADIPPLPVSMMGVTMLAIATPPGTLLLNTVWASCPGRSGAAYAMDATRNAPNVSATALPSLCVRMVDSP</sequence>
<accession>A0A0F8ZDE2</accession>
<gene>
    <name evidence="1" type="ORF">LCGC14_2983510</name>
</gene>
<dbReference type="AlphaFoldDB" id="A0A0F8ZDE2"/>
<protein>
    <submittedName>
        <fullName evidence="1">Uncharacterized protein</fullName>
    </submittedName>
</protein>
<comment type="caution">
    <text evidence="1">The sequence shown here is derived from an EMBL/GenBank/DDBJ whole genome shotgun (WGS) entry which is preliminary data.</text>
</comment>
<evidence type="ECO:0000313" key="1">
    <source>
        <dbReference type="EMBL" id="KKK64504.1"/>
    </source>
</evidence>
<reference evidence="1" key="1">
    <citation type="journal article" date="2015" name="Nature">
        <title>Complex archaea that bridge the gap between prokaryotes and eukaryotes.</title>
        <authorList>
            <person name="Spang A."/>
            <person name="Saw J.H."/>
            <person name="Jorgensen S.L."/>
            <person name="Zaremba-Niedzwiedzka K."/>
            <person name="Martijn J."/>
            <person name="Lind A.E."/>
            <person name="van Eijk R."/>
            <person name="Schleper C."/>
            <person name="Guy L."/>
            <person name="Ettema T.J."/>
        </authorList>
    </citation>
    <scope>NUCLEOTIDE SEQUENCE</scope>
</reference>
<organism evidence="1">
    <name type="scientific">marine sediment metagenome</name>
    <dbReference type="NCBI Taxonomy" id="412755"/>
    <lineage>
        <taxon>unclassified sequences</taxon>
        <taxon>metagenomes</taxon>
        <taxon>ecological metagenomes</taxon>
    </lineage>
</organism>
<proteinExistence type="predicted"/>
<dbReference type="EMBL" id="LAZR01060995">
    <property type="protein sequence ID" value="KKK64504.1"/>
    <property type="molecule type" value="Genomic_DNA"/>
</dbReference>